<dbReference type="InterPro" id="IPR000814">
    <property type="entry name" value="TBP"/>
</dbReference>
<reference evidence="8 9" key="1">
    <citation type="submission" date="2024-04" db="EMBL/GenBank/DDBJ databases">
        <authorList>
            <person name="Waldvogel A.-M."/>
            <person name="Schoenle A."/>
        </authorList>
    </citation>
    <scope>NUCLEOTIDE SEQUENCE [LARGE SCALE GENOMIC DNA]</scope>
</reference>
<comment type="similarity">
    <text evidence="2">Belongs to the heat shock protein 70 family.</text>
</comment>
<evidence type="ECO:0000313" key="8">
    <source>
        <dbReference type="EMBL" id="CAL1599533.1"/>
    </source>
</evidence>
<dbReference type="SUPFAM" id="SSF55945">
    <property type="entry name" value="TATA-box binding protein-like"/>
    <property type="match status" value="2"/>
</dbReference>
<dbReference type="GO" id="GO:0140662">
    <property type="term" value="F:ATP-dependent protein folding chaperone"/>
    <property type="evidence" value="ECO:0007669"/>
    <property type="project" value="InterPro"/>
</dbReference>
<dbReference type="InterPro" id="IPR043129">
    <property type="entry name" value="ATPase_NBD"/>
</dbReference>
<dbReference type="GO" id="GO:0005524">
    <property type="term" value="F:ATP binding"/>
    <property type="evidence" value="ECO:0007669"/>
    <property type="project" value="UniProtKB-KW"/>
</dbReference>
<dbReference type="EMBL" id="OZ035845">
    <property type="protein sequence ID" value="CAL1599533.1"/>
    <property type="molecule type" value="Genomic_DNA"/>
</dbReference>
<dbReference type="InterPro" id="IPR013126">
    <property type="entry name" value="Hsp_70_fam"/>
</dbReference>
<dbReference type="Pfam" id="PF00352">
    <property type="entry name" value="TBP"/>
    <property type="match status" value="1"/>
</dbReference>
<evidence type="ECO:0000256" key="7">
    <source>
        <dbReference type="SAM" id="MobiDB-lite"/>
    </source>
</evidence>
<keyword evidence="9" id="KW-1185">Reference proteome</keyword>
<evidence type="ECO:0000256" key="4">
    <source>
        <dbReference type="ARBA" id="ARBA00022840"/>
    </source>
</evidence>
<protein>
    <submittedName>
        <fullName evidence="8">Uncharacterized protein</fullName>
    </submittedName>
</protein>
<dbReference type="PANTHER" id="PTHR14187">
    <property type="entry name" value="ALPHA KINASE/ELONGATION FACTOR 2 KINASE"/>
    <property type="match status" value="1"/>
</dbReference>
<dbReference type="SUPFAM" id="SSF53067">
    <property type="entry name" value="Actin-like ATPase domain"/>
    <property type="match status" value="2"/>
</dbReference>
<evidence type="ECO:0000256" key="6">
    <source>
        <dbReference type="ARBA" id="ARBA00023163"/>
    </source>
</evidence>
<keyword evidence="6" id="KW-0804">Transcription</keyword>
<evidence type="ECO:0000256" key="3">
    <source>
        <dbReference type="ARBA" id="ARBA00022741"/>
    </source>
</evidence>
<evidence type="ECO:0000256" key="2">
    <source>
        <dbReference type="ARBA" id="ARBA00007381"/>
    </source>
</evidence>
<dbReference type="Pfam" id="PF00012">
    <property type="entry name" value="HSP70"/>
    <property type="match status" value="1"/>
</dbReference>
<dbReference type="GO" id="GO:0006352">
    <property type="term" value="P:DNA-templated transcription initiation"/>
    <property type="evidence" value="ECO:0007669"/>
    <property type="project" value="InterPro"/>
</dbReference>
<dbReference type="Gene3D" id="3.30.310.10">
    <property type="entry name" value="TATA-Binding Protein"/>
    <property type="match status" value="2"/>
</dbReference>
<dbReference type="Gene3D" id="3.30.420.40">
    <property type="match status" value="2"/>
</dbReference>
<feature type="compositionally biased region" description="Basic and acidic residues" evidence="7">
    <location>
        <begin position="260"/>
        <end position="330"/>
    </location>
</feature>
<evidence type="ECO:0000313" key="9">
    <source>
        <dbReference type="Proteomes" id="UP001497482"/>
    </source>
</evidence>
<keyword evidence="5" id="KW-0238">DNA-binding</keyword>
<dbReference type="CDD" id="cd10229">
    <property type="entry name" value="ASKHA_NBD_HSP70_HSPA12"/>
    <property type="match status" value="1"/>
</dbReference>
<dbReference type="PANTHER" id="PTHR14187:SF5">
    <property type="entry name" value="HEAT SHOCK 70 KDA PROTEIN 12A"/>
    <property type="match status" value="1"/>
</dbReference>
<gene>
    <name evidence="8" type="ORF">KC01_LOCUS27789</name>
</gene>
<sequence length="545" mass="62071">MAFTSMKPSEIKQCYFFDNFKMALYGKQRVKETLTLTSVNGKTMNALTVFTASLHFLKYDALKTINNNSKDVEFKASDFTWVLTVPAIWDDAAKQFMREAATRAGIVSKDSKNRLVIALEPEAASIWCKKLPANGFLTDNHSRKEHLLTPGTQYIVVDCGGGTIDITAHEVLKNGRLKELQKASGNNMGGQTVDRNFLALLKEVFGECIWDEYKEKFPNETMVPAHVAAEDALEWFFDHNIAKQFTDKEESSDQEEEEEKEVKEEEKEEVKEEEQKEEVKEEEKEEVKEEEQKEVKEEAQKEEEQKEEEKEVKAPGEQPHPEACKKEDSSSQKAPAEPELQIRNVMCSSSLNCSLDTQLIARMGRNAEYVRKFKQVRIRIRSPRATALISTDGRMMSSGADSVGGAHRAARRLARIVQKLGFPVRFSSFKVHNFMVMFHTFPLSLERLYVALWGHCSYEPELFTGLFYYSGRITACVRHTGDVSLTDTIKNPQRRGEGRDSAVYPTSRPLSKVGHRRLGLQLLLHFRTGRSVPSFIIITTNRTRS</sequence>
<comment type="similarity">
    <text evidence="1">Belongs to the TBP family.</text>
</comment>
<dbReference type="InterPro" id="IPR012295">
    <property type="entry name" value="TBP_dom_sf"/>
</dbReference>
<feature type="region of interest" description="Disordered" evidence="7">
    <location>
        <begin position="246"/>
        <end position="337"/>
    </location>
</feature>
<dbReference type="Gene3D" id="3.90.640.10">
    <property type="entry name" value="Actin, Chain A, domain 4"/>
    <property type="match status" value="1"/>
</dbReference>
<evidence type="ECO:0000256" key="1">
    <source>
        <dbReference type="ARBA" id="ARBA00005560"/>
    </source>
</evidence>
<organism evidence="8 9">
    <name type="scientific">Knipowitschia caucasica</name>
    <name type="common">Caucasian dwarf goby</name>
    <name type="synonym">Pomatoschistus caucasicus</name>
    <dbReference type="NCBI Taxonomy" id="637954"/>
    <lineage>
        <taxon>Eukaryota</taxon>
        <taxon>Metazoa</taxon>
        <taxon>Chordata</taxon>
        <taxon>Craniata</taxon>
        <taxon>Vertebrata</taxon>
        <taxon>Euteleostomi</taxon>
        <taxon>Actinopterygii</taxon>
        <taxon>Neopterygii</taxon>
        <taxon>Teleostei</taxon>
        <taxon>Neoteleostei</taxon>
        <taxon>Acanthomorphata</taxon>
        <taxon>Gobiaria</taxon>
        <taxon>Gobiiformes</taxon>
        <taxon>Gobioidei</taxon>
        <taxon>Gobiidae</taxon>
        <taxon>Gobiinae</taxon>
        <taxon>Knipowitschia</taxon>
    </lineage>
</organism>
<dbReference type="GO" id="GO:0003677">
    <property type="term" value="F:DNA binding"/>
    <property type="evidence" value="ECO:0007669"/>
    <property type="project" value="UniProtKB-KW"/>
</dbReference>
<evidence type="ECO:0000256" key="5">
    <source>
        <dbReference type="ARBA" id="ARBA00023125"/>
    </source>
</evidence>
<dbReference type="PRINTS" id="PR00686">
    <property type="entry name" value="TIFACTORIID"/>
</dbReference>
<accession>A0AAV2LAZ6</accession>
<keyword evidence="4" id="KW-0067">ATP-binding</keyword>
<keyword evidence="3" id="KW-0547">Nucleotide-binding</keyword>
<dbReference type="AlphaFoldDB" id="A0AAV2LAZ6"/>
<name>A0AAV2LAZ6_KNICA</name>
<dbReference type="Proteomes" id="UP001497482">
    <property type="component" value="Chromosome 23"/>
</dbReference>
<proteinExistence type="inferred from homology"/>